<proteinExistence type="predicted"/>
<protein>
    <recommendedName>
        <fullName evidence="2">LamG-like jellyroll fold domain-containing protein</fullName>
    </recommendedName>
</protein>
<reference evidence="1" key="1">
    <citation type="journal article" date="2020" name="Nature">
        <title>Giant virus diversity and host interactions through global metagenomics.</title>
        <authorList>
            <person name="Schulz F."/>
            <person name="Roux S."/>
            <person name="Paez-Espino D."/>
            <person name="Jungbluth S."/>
            <person name="Walsh D.A."/>
            <person name="Denef V.J."/>
            <person name="McMahon K.D."/>
            <person name="Konstantinidis K.T."/>
            <person name="Eloe-Fadrosh E.A."/>
            <person name="Kyrpides N.C."/>
            <person name="Woyke T."/>
        </authorList>
    </citation>
    <scope>NUCLEOTIDE SEQUENCE</scope>
    <source>
        <strain evidence="1">GVMAG-M-3300023184-16</strain>
    </source>
</reference>
<name>A0A6C0HU36_9ZZZZ</name>
<dbReference type="EMBL" id="MN740015">
    <property type="protein sequence ID" value="QHT84032.1"/>
    <property type="molecule type" value="Genomic_DNA"/>
</dbReference>
<dbReference type="SUPFAM" id="SSF49899">
    <property type="entry name" value="Concanavalin A-like lectins/glucanases"/>
    <property type="match status" value="1"/>
</dbReference>
<dbReference type="InterPro" id="IPR013320">
    <property type="entry name" value="ConA-like_dom_sf"/>
</dbReference>
<dbReference type="Gene3D" id="2.60.120.200">
    <property type="match status" value="1"/>
</dbReference>
<accession>A0A6C0HU36</accession>
<sequence length="321" mass="33745">MATTTSTIANFATLVGIYDATLYGGVTIDTSSNIGSGDLLLSANSNQYLLNSNIYKSPNTASGNGMTFTGWFFPINTQASNATIFDLSSSSASNPIFMTCSSTTPTTLSAFYNGTTVTTSNLNPVVIGAWNFFAYVVLCNSSNKATQMVYLNGVSTPVNSTANYVGGTVYNNNTIGYGPGLNYFNGKIDDFRYYNRVLTTAEINVLYRYNYQNNAPALASSVLVSVNSATTSAGNSNPNVVLDLSGTFSYVNIVRSVNSGLSGTGATYTVSAATLTPSSSLVYGSWTDTASSLSMGNTYSYTVTPYVLTNAGNPSTITIST</sequence>
<evidence type="ECO:0008006" key="2">
    <source>
        <dbReference type="Google" id="ProtNLM"/>
    </source>
</evidence>
<dbReference type="Pfam" id="PF13385">
    <property type="entry name" value="Laminin_G_3"/>
    <property type="match status" value="1"/>
</dbReference>
<evidence type="ECO:0000313" key="1">
    <source>
        <dbReference type="EMBL" id="QHT84032.1"/>
    </source>
</evidence>
<dbReference type="AlphaFoldDB" id="A0A6C0HU36"/>
<organism evidence="1">
    <name type="scientific">viral metagenome</name>
    <dbReference type="NCBI Taxonomy" id="1070528"/>
    <lineage>
        <taxon>unclassified sequences</taxon>
        <taxon>metagenomes</taxon>
        <taxon>organismal metagenomes</taxon>
    </lineage>
</organism>